<proteinExistence type="predicted"/>
<dbReference type="Gene3D" id="1.10.10.10">
    <property type="entry name" value="Winged helix-like DNA-binding domain superfamily/Winged helix DNA-binding domain"/>
    <property type="match status" value="1"/>
</dbReference>
<name>A0A5Q5CK69_MYCSJ</name>
<organism evidence="1">
    <name type="scientific">Mycobacterium sp. (strain JLS)</name>
    <dbReference type="NCBI Taxonomy" id="164757"/>
    <lineage>
        <taxon>Bacteria</taxon>
        <taxon>Bacillati</taxon>
        <taxon>Actinomycetota</taxon>
        <taxon>Actinomycetes</taxon>
        <taxon>Mycobacteriales</taxon>
        <taxon>Mycobacteriaceae</taxon>
        <taxon>Mycobacterium</taxon>
    </lineage>
</organism>
<dbReference type="InterPro" id="IPR036388">
    <property type="entry name" value="WH-like_DNA-bd_sf"/>
</dbReference>
<dbReference type="AlphaFoldDB" id="A0A5Q5CK69"/>
<dbReference type="EMBL" id="CP000580">
    <property type="protein sequence ID" value="ABN99873.1"/>
    <property type="molecule type" value="Genomic_DNA"/>
</dbReference>
<dbReference type="InterPro" id="IPR036390">
    <property type="entry name" value="WH_DNA-bd_sf"/>
</dbReference>
<reference evidence="1" key="1">
    <citation type="submission" date="2007-02" db="EMBL/GenBank/DDBJ databases">
        <title>Complete sequence of Mycobacterium sp. JLS.</title>
        <authorList>
            <consortium name="US DOE Joint Genome Institute"/>
            <person name="Copeland A."/>
            <person name="Lucas S."/>
            <person name="Lapidus A."/>
            <person name="Barry K."/>
            <person name="Detter J.C."/>
            <person name="Glavina del Rio T."/>
            <person name="Hammon N."/>
            <person name="Israni S."/>
            <person name="Dalin E."/>
            <person name="Tice H."/>
            <person name="Pitluck S."/>
            <person name="Chain P."/>
            <person name="Malfatti S."/>
            <person name="Shin M."/>
            <person name="Vergez L."/>
            <person name="Schmutz J."/>
            <person name="Larimer F."/>
            <person name="Land M."/>
            <person name="Hauser L."/>
            <person name="Kyrpides N."/>
            <person name="Mikhailova N."/>
            <person name="Miller C.D."/>
            <person name="Anderson A.J."/>
            <person name="Sims R.C."/>
            <person name="Richardson P."/>
        </authorList>
    </citation>
    <scope>NUCLEOTIDE SEQUENCE [LARGE SCALE GENOMIC DNA]</scope>
    <source>
        <strain evidence="1">JLS</strain>
    </source>
</reference>
<dbReference type="SUPFAM" id="SSF46785">
    <property type="entry name" value="Winged helix' DNA-binding domain"/>
    <property type="match status" value="1"/>
</dbReference>
<accession>A0A5Q5CK69</accession>
<protein>
    <submittedName>
        <fullName evidence="1">Uncharacterized protein</fullName>
    </submittedName>
</protein>
<sequence precursor="true">MDELSILQATRLKGRVSPEALAATLNRDQATVTVAIAELGEAGLLVEGKSIRLTPAGRERLNDLLAEERLGVDASAISHTYNEFRDVNARFKSLVSEWQLKGGEPNTHEDADYDADVLARLERVHDAVLPIIGSAAEQLPRLSAYADKLSTAMERVSAGETTWFTRPLIDSYHTVWFELHEELILAAGLTRDQEAKAGAAE</sequence>
<dbReference type="KEGG" id="mjl:Mjls_4100"/>
<evidence type="ECO:0000313" key="1">
    <source>
        <dbReference type="EMBL" id="ABN99873.1"/>
    </source>
</evidence>
<gene>
    <name evidence="1" type="ordered locus">Mjls_4100</name>
</gene>